<name>A0AAN8LZX0_9TELE</name>
<reference evidence="2 3" key="1">
    <citation type="submission" date="2021-04" db="EMBL/GenBank/DDBJ databases">
        <authorList>
            <person name="De Guttry C."/>
            <person name="Zahm M."/>
            <person name="Klopp C."/>
            <person name="Cabau C."/>
            <person name="Louis A."/>
            <person name="Berthelot C."/>
            <person name="Parey E."/>
            <person name="Roest Crollius H."/>
            <person name="Montfort J."/>
            <person name="Robinson-Rechavi M."/>
            <person name="Bucao C."/>
            <person name="Bouchez O."/>
            <person name="Gislard M."/>
            <person name="Lluch J."/>
            <person name="Milhes M."/>
            <person name="Lampietro C."/>
            <person name="Lopez Roques C."/>
            <person name="Donnadieu C."/>
            <person name="Braasch I."/>
            <person name="Desvignes T."/>
            <person name="Postlethwait J."/>
            <person name="Bobe J."/>
            <person name="Wedekind C."/>
            <person name="Guiguen Y."/>
        </authorList>
    </citation>
    <scope>NUCLEOTIDE SEQUENCE [LARGE SCALE GENOMIC DNA]</scope>
    <source>
        <strain evidence="2">Cs_M1</strain>
        <tissue evidence="2">Blood</tissue>
    </source>
</reference>
<dbReference type="Proteomes" id="UP001356427">
    <property type="component" value="Unassembled WGS sequence"/>
</dbReference>
<keyword evidence="3" id="KW-1185">Reference proteome</keyword>
<dbReference type="PANTHER" id="PTHR22409">
    <property type="entry name" value="CHROMOSOME 19 OPEN READING FRAME 44"/>
    <property type="match status" value="1"/>
</dbReference>
<gene>
    <name evidence="2" type="ORF">J4Q44_G00157650</name>
</gene>
<proteinExistence type="predicted"/>
<comment type="caution">
    <text evidence="2">The sequence shown here is derived from an EMBL/GenBank/DDBJ whole genome shotgun (WGS) entry which is preliminary data.</text>
</comment>
<organism evidence="2 3">
    <name type="scientific">Coregonus suidteri</name>
    <dbReference type="NCBI Taxonomy" id="861788"/>
    <lineage>
        <taxon>Eukaryota</taxon>
        <taxon>Metazoa</taxon>
        <taxon>Chordata</taxon>
        <taxon>Craniata</taxon>
        <taxon>Vertebrata</taxon>
        <taxon>Euteleostomi</taxon>
        <taxon>Actinopterygii</taxon>
        <taxon>Neopterygii</taxon>
        <taxon>Teleostei</taxon>
        <taxon>Protacanthopterygii</taxon>
        <taxon>Salmoniformes</taxon>
        <taxon>Salmonidae</taxon>
        <taxon>Coregoninae</taxon>
        <taxon>Coregonus</taxon>
    </lineage>
</organism>
<dbReference type="Pfam" id="PF15391">
    <property type="entry name" value="DUF4614"/>
    <property type="match status" value="1"/>
</dbReference>
<protein>
    <recommendedName>
        <fullName evidence="1">DUF4614 domain-containing protein</fullName>
    </recommendedName>
</protein>
<evidence type="ECO:0000313" key="2">
    <source>
        <dbReference type="EMBL" id="KAK6314306.1"/>
    </source>
</evidence>
<evidence type="ECO:0000259" key="1">
    <source>
        <dbReference type="Pfam" id="PF15391"/>
    </source>
</evidence>
<dbReference type="InterPro" id="IPR027884">
    <property type="entry name" value="DUF4614"/>
</dbReference>
<dbReference type="InterPro" id="IPR040120">
    <property type="entry name" value="C19orf44-like"/>
</dbReference>
<dbReference type="EMBL" id="JAGTTL010000013">
    <property type="protein sequence ID" value="KAK6314306.1"/>
    <property type="molecule type" value="Genomic_DNA"/>
</dbReference>
<sequence length="130" mass="15165">MDYSVSDTSWRDKYSNVLEKDNHLAPTLWLTLSCHLKFRREAAVQTQPDGLAFTWSAALSAYSPVVFALNNMLRQQLALTRHFVQTSRHLHSSLLQATHTPPWRTPRSCHTPPKLTMEEILQEMREYHYI</sequence>
<feature type="domain" description="DUF4614" evidence="1">
    <location>
        <begin position="57"/>
        <end position="100"/>
    </location>
</feature>
<evidence type="ECO:0000313" key="3">
    <source>
        <dbReference type="Proteomes" id="UP001356427"/>
    </source>
</evidence>
<dbReference type="PANTHER" id="PTHR22409:SF2">
    <property type="entry name" value="CHROMOSOME 19 OPEN READING FRAME 44"/>
    <property type="match status" value="1"/>
</dbReference>
<accession>A0AAN8LZX0</accession>
<dbReference type="AlphaFoldDB" id="A0AAN8LZX0"/>